<accession>A0A4U1BT08</accession>
<reference evidence="1 2" key="1">
    <citation type="submission" date="2019-04" db="EMBL/GenBank/DDBJ databases">
        <authorList>
            <person name="Hwang J.C."/>
        </authorList>
    </citation>
    <scope>NUCLEOTIDE SEQUENCE [LARGE SCALE GENOMIC DNA]</scope>
    <source>
        <strain evidence="1 2">IMCC35002</strain>
    </source>
</reference>
<protein>
    <submittedName>
        <fullName evidence="1">YjjI family glycine radical enzyme</fullName>
    </submittedName>
</protein>
<dbReference type="Pfam" id="PF11230">
    <property type="entry name" value="YjjI-like"/>
    <property type="match status" value="1"/>
</dbReference>
<dbReference type="Proteomes" id="UP000305675">
    <property type="component" value="Unassembled WGS sequence"/>
</dbReference>
<dbReference type="OrthoDB" id="6189458at2"/>
<evidence type="ECO:0000313" key="1">
    <source>
        <dbReference type="EMBL" id="TKB58279.1"/>
    </source>
</evidence>
<proteinExistence type="predicted"/>
<dbReference type="RefSeq" id="WP_136861427.1">
    <property type="nucleotide sequence ID" value="NZ_SWCJ01000001.1"/>
</dbReference>
<dbReference type="Gene3D" id="3.20.70.20">
    <property type="match status" value="1"/>
</dbReference>
<organism evidence="1 2">
    <name type="scientific">Ferrimonas aestuarii</name>
    <dbReference type="NCBI Taxonomy" id="2569539"/>
    <lineage>
        <taxon>Bacteria</taxon>
        <taxon>Pseudomonadati</taxon>
        <taxon>Pseudomonadota</taxon>
        <taxon>Gammaproteobacteria</taxon>
        <taxon>Alteromonadales</taxon>
        <taxon>Ferrimonadaceae</taxon>
        <taxon>Ferrimonas</taxon>
    </lineage>
</organism>
<dbReference type="PIRSF" id="PIRSF028991">
    <property type="entry name" value="Glycl_rad_HI0521_prd"/>
    <property type="match status" value="1"/>
</dbReference>
<gene>
    <name evidence="1" type="ORF">FCL42_00530</name>
</gene>
<comment type="caution">
    <text evidence="1">The sequence shown here is derived from an EMBL/GenBank/DDBJ whole genome shotgun (WGS) entry which is preliminary data.</text>
</comment>
<keyword evidence="2" id="KW-1185">Reference proteome</keyword>
<dbReference type="NCBIfam" id="TIGR04040">
    <property type="entry name" value="glycyl_YjjI"/>
    <property type="match status" value="1"/>
</dbReference>
<dbReference type="InterPro" id="IPR016905">
    <property type="entry name" value="Glycyl_radical_YjjI-like"/>
</dbReference>
<dbReference type="AlphaFoldDB" id="A0A4U1BT08"/>
<name>A0A4U1BT08_9GAMM</name>
<evidence type="ECO:0000313" key="2">
    <source>
        <dbReference type="Proteomes" id="UP000305675"/>
    </source>
</evidence>
<dbReference type="EMBL" id="SWCJ01000001">
    <property type="protein sequence ID" value="TKB58279.1"/>
    <property type="molecule type" value="Genomic_DNA"/>
</dbReference>
<sequence length="516" mass="57478">MTQFEQLQQHALAHITNPRLTTSQKQLLLSQLLEANLPKNDFSPRVAEAVESGLLHDMFESPSPFKPRYVLPDYQKALKQGSEFLELDSPADLDEALNFLAILYQQVPSVTTYPVYLGQLDTLLEPFVDDNLTDAQLHKKLTLFWQLLDRTLPDSFVHANVGPQDSRVGRMILTVDAELKQSVPNLTYRYDASISSDAMLQQAVDGIIACNKPHIANHQAIAADFSGDYGVASCYNALPLGGGAHTLMRLNLANSFAYCDGSLEDYLERSVEICTELMVEAMSHRINFLVEQSQFFQTHFLCQEGVIALENFTAMFGIYGLAELVNQLMDAQGKSGRYGLDEQANQVGLQIVAAYQQRVAKVKMKHCADERLAFHSQSGISCDKEETAGTRIPTGMEPDTLSHIKACAPMHQYFDSGISDIFGLEPTIRNNPQALTRLVKGGFGLGLKMFTANLSDNDLVRVTGFMVKKSDIDKFRQQNERHNSTCLGAEAVDVVKILERQARVVNLEQHPSSLWK</sequence>
<dbReference type="SUPFAM" id="SSF51998">
    <property type="entry name" value="PFL-like glycyl radical enzymes"/>
    <property type="match status" value="1"/>
</dbReference>